<dbReference type="Gene3D" id="3.10.450.70">
    <property type="entry name" value="Disulphide bond isomerase, DsbC/G, N-terminal"/>
    <property type="match status" value="1"/>
</dbReference>
<dbReference type="SUPFAM" id="SSF52833">
    <property type="entry name" value="Thioredoxin-like"/>
    <property type="match status" value="1"/>
</dbReference>
<dbReference type="Gene3D" id="3.40.30.10">
    <property type="entry name" value="Glutaredoxin"/>
    <property type="match status" value="1"/>
</dbReference>
<proteinExistence type="predicted"/>
<dbReference type="InterPro" id="IPR018950">
    <property type="entry name" value="DiS-bond_isomerase_DsbC/G_N"/>
</dbReference>
<dbReference type="AlphaFoldDB" id="A0A7C0Y8Q8"/>
<dbReference type="SUPFAM" id="SSF54423">
    <property type="entry name" value="DsbC/DsbG N-terminal domain-like"/>
    <property type="match status" value="1"/>
</dbReference>
<feature type="domain" description="Disulphide bond isomerase DsbC/G N-terminal" evidence="1">
    <location>
        <begin position="18"/>
        <end position="83"/>
    </location>
</feature>
<dbReference type="Pfam" id="PF10411">
    <property type="entry name" value="DsbC_N"/>
    <property type="match status" value="1"/>
</dbReference>
<dbReference type="InterPro" id="IPR051470">
    <property type="entry name" value="Thiol:disulfide_interchange"/>
</dbReference>
<dbReference type="GO" id="GO:0042597">
    <property type="term" value="C:periplasmic space"/>
    <property type="evidence" value="ECO:0007669"/>
    <property type="project" value="InterPro"/>
</dbReference>
<reference evidence="2" key="1">
    <citation type="journal article" date="2020" name="mSystems">
        <title>Genome- and Community-Level Interaction Insights into Carbon Utilization and Element Cycling Functions of Hydrothermarchaeota in Hydrothermal Sediment.</title>
        <authorList>
            <person name="Zhou Z."/>
            <person name="Liu Y."/>
            <person name="Xu W."/>
            <person name="Pan J."/>
            <person name="Luo Z.H."/>
            <person name="Li M."/>
        </authorList>
    </citation>
    <scope>NUCLEOTIDE SEQUENCE [LARGE SCALE GENOMIC DNA]</scope>
    <source>
        <strain evidence="2">HyVt-115</strain>
    </source>
</reference>
<dbReference type="PANTHER" id="PTHR35272">
    <property type="entry name" value="THIOL:DISULFIDE INTERCHANGE PROTEIN DSBC-RELATED"/>
    <property type="match status" value="1"/>
</dbReference>
<dbReference type="Proteomes" id="UP000885690">
    <property type="component" value="Unassembled WGS sequence"/>
</dbReference>
<dbReference type="InterPro" id="IPR036249">
    <property type="entry name" value="Thioredoxin-like_sf"/>
</dbReference>
<evidence type="ECO:0000313" key="2">
    <source>
        <dbReference type="EMBL" id="HDD52777.1"/>
    </source>
</evidence>
<dbReference type="EMBL" id="DQWS01000066">
    <property type="protein sequence ID" value="HDD52777.1"/>
    <property type="molecule type" value="Genomic_DNA"/>
</dbReference>
<dbReference type="PANTHER" id="PTHR35272:SF3">
    <property type="entry name" value="THIOL:DISULFIDE INTERCHANGE PROTEIN DSBC"/>
    <property type="match status" value="1"/>
</dbReference>
<comment type="caution">
    <text evidence="2">The sequence shown here is derived from an EMBL/GenBank/DDBJ whole genome shotgun (WGS) entry which is preliminary data.</text>
</comment>
<name>A0A7C0Y8Q8_9BACT</name>
<evidence type="ECO:0000259" key="1">
    <source>
        <dbReference type="Pfam" id="PF10411"/>
    </source>
</evidence>
<sequence>MLGFLVTVPGISSAAKKLDNTKVLKALNSLGISNVKILGIQPAPIKNLYLVYVDLGRNGRRAFIITKDTKYIIVGRLLDVTGGGRDLAMEMGIDKGYFPLPRGRSVNVKVSTVGSPTFGPQNAPEVVIYYDPFCPFSLRELRELRPLADEGKIRLVLKYLIINGANARRLARDSICLYQQGRKKEFWALVFSKGALASKMKIKCRDNQVELIELLLTRDGEEARKLQLKGTPSLFIRGKVYTGFINRLMLEKLLLTGSKSKAK</sequence>
<organism evidence="2">
    <name type="scientific">Thermosulfidibacter takaii</name>
    <dbReference type="NCBI Taxonomy" id="412593"/>
    <lineage>
        <taxon>Bacteria</taxon>
        <taxon>Pseudomonadati</taxon>
        <taxon>Thermosulfidibacterota</taxon>
        <taxon>Thermosulfidibacteria</taxon>
        <taxon>Thermosulfidibacterales</taxon>
        <taxon>Thermosulfidibacteraceae</taxon>
    </lineage>
</organism>
<protein>
    <recommendedName>
        <fullName evidence="1">Disulphide bond isomerase DsbC/G N-terminal domain-containing protein</fullName>
    </recommendedName>
</protein>
<dbReference type="InterPro" id="IPR009094">
    <property type="entry name" value="DiS-bond_isomerase_DsbC/G_N_sf"/>
</dbReference>
<gene>
    <name evidence="2" type="ORF">ENF32_01745</name>
</gene>
<accession>A0A7C0Y8Q8</accession>